<gene>
    <name evidence="2" type="ORF">ACFFK0_00190</name>
</gene>
<dbReference type="Gene3D" id="3.40.50.12500">
    <property type="match status" value="1"/>
</dbReference>
<name>A0ABV6DE11_9BACL</name>
<comment type="caution">
    <text evidence="2">The sequence shown here is derived from an EMBL/GenBank/DDBJ whole genome shotgun (WGS) entry which is preliminary data.</text>
</comment>
<proteinExistence type="inferred from homology"/>
<evidence type="ECO:0000256" key="1">
    <source>
        <dbReference type="ARBA" id="ARBA00038414"/>
    </source>
</evidence>
<dbReference type="EMBL" id="JBHLWN010000001">
    <property type="protein sequence ID" value="MFC0210879.1"/>
    <property type="molecule type" value="Genomic_DNA"/>
</dbReference>
<keyword evidence="3" id="KW-1185">Reference proteome</keyword>
<dbReference type="InterPro" id="IPR015942">
    <property type="entry name" value="Asp/Glu/hydantoin_racemase"/>
</dbReference>
<dbReference type="RefSeq" id="WP_377467417.1">
    <property type="nucleotide sequence ID" value="NZ_JBHLWN010000001.1"/>
</dbReference>
<comment type="similarity">
    <text evidence="1">Belongs to the HyuE racemase family.</text>
</comment>
<evidence type="ECO:0000313" key="2">
    <source>
        <dbReference type="EMBL" id="MFC0210879.1"/>
    </source>
</evidence>
<sequence>MKTVAAVYTGQGLADPLKAVFRELLPDVRLVNIIDDSLIGDVVKAGHVPPGVARRLIQYYHNGEELGADVILNTCSSVGEVADAARSLIGIPIVKIDDSMAAIAAARYDRVAVLATLPSTLEPTMRLIRKHAEAAGRQVTLVDGLAAGAFDALVSGLPGEHDRLLLETAKRSAMEADVIVLAQGSMARMEGTLAAETGKPVLSSPRLGVEQVKAVLEAAEASKASRAGERR</sequence>
<organism evidence="2 3">
    <name type="scientific">Paenibacillus chartarius</name>
    <dbReference type="NCBI Taxonomy" id="747481"/>
    <lineage>
        <taxon>Bacteria</taxon>
        <taxon>Bacillati</taxon>
        <taxon>Bacillota</taxon>
        <taxon>Bacilli</taxon>
        <taxon>Bacillales</taxon>
        <taxon>Paenibacillaceae</taxon>
        <taxon>Paenibacillus</taxon>
    </lineage>
</organism>
<accession>A0ABV6DE11</accession>
<protein>
    <submittedName>
        <fullName evidence="2">Aspartate/glutamate racemase family protein</fullName>
    </submittedName>
</protein>
<dbReference type="Proteomes" id="UP001589776">
    <property type="component" value="Unassembled WGS sequence"/>
</dbReference>
<dbReference type="Pfam" id="PF01177">
    <property type="entry name" value="Asp_Glu_race"/>
    <property type="match status" value="1"/>
</dbReference>
<dbReference type="InterPro" id="IPR053714">
    <property type="entry name" value="Iso_Racemase_Enz_sf"/>
</dbReference>
<reference evidence="2 3" key="1">
    <citation type="submission" date="2024-09" db="EMBL/GenBank/DDBJ databases">
        <authorList>
            <person name="Sun Q."/>
            <person name="Mori K."/>
        </authorList>
    </citation>
    <scope>NUCLEOTIDE SEQUENCE [LARGE SCALE GENOMIC DNA]</scope>
    <source>
        <strain evidence="2 3">CCM 7759</strain>
    </source>
</reference>
<evidence type="ECO:0000313" key="3">
    <source>
        <dbReference type="Proteomes" id="UP001589776"/>
    </source>
</evidence>